<dbReference type="Gene3D" id="3.40.1000.10">
    <property type="entry name" value="Mog1/PsbP, alpha/beta/alpha sandwich"/>
    <property type="match status" value="1"/>
</dbReference>
<feature type="chain" id="PRO_5038961363" evidence="2">
    <location>
        <begin position="20"/>
        <end position="217"/>
    </location>
</feature>
<evidence type="ECO:0000256" key="1">
    <source>
        <dbReference type="ARBA" id="ARBA00022729"/>
    </source>
</evidence>
<dbReference type="PROSITE" id="PS51257">
    <property type="entry name" value="PROKAR_LIPOPROTEIN"/>
    <property type="match status" value="1"/>
</dbReference>
<keyword evidence="1 2" id="KW-0732">Signal</keyword>
<dbReference type="InterPro" id="IPR019674">
    <property type="entry name" value="Lipoprotein_LpqN/LpqT-like"/>
</dbReference>
<name>A0A378TIG4_9MYCO</name>
<evidence type="ECO:0000313" key="4">
    <source>
        <dbReference type="Proteomes" id="UP000254978"/>
    </source>
</evidence>
<feature type="signal peptide" evidence="2">
    <location>
        <begin position="1"/>
        <end position="19"/>
    </location>
</feature>
<dbReference type="Pfam" id="PF10738">
    <property type="entry name" value="Lpp-LpqN"/>
    <property type="match status" value="1"/>
</dbReference>
<dbReference type="RefSeq" id="WP_115279707.1">
    <property type="nucleotide sequence ID" value="NZ_AP022600.1"/>
</dbReference>
<evidence type="ECO:0000313" key="3">
    <source>
        <dbReference type="EMBL" id="STZ60591.1"/>
    </source>
</evidence>
<dbReference type="EMBL" id="UGQT01000001">
    <property type="protein sequence ID" value="STZ60591.1"/>
    <property type="molecule type" value="Genomic_DNA"/>
</dbReference>
<dbReference type="AlphaFoldDB" id="A0A378TIG4"/>
<accession>A0A378TIG4</accession>
<organism evidence="3 4">
    <name type="scientific">Mycolicibacterium tokaiense</name>
    <dbReference type="NCBI Taxonomy" id="39695"/>
    <lineage>
        <taxon>Bacteria</taxon>
        <taxon>Bacillati</taxon>
        <taxon>Actinomycetota</taxon>
        <taxon>Actinomycetes</taxon>
        <taxon>Mycobacteriales</taxon>
        <taxon>Mycobacteriaceae</taxon>
        <taxon>Mycolicibacterium</taxon>
    </lineage>
</organism>
<gene>
    <name evidence="3" type="primary">lpqT</name>
    <name evidence="3" type="ORF">NCTC10821_04132</name>
</gene>
<dbReference type="Proteomes" id="UP000254978">
    <property type="component" value="Unassembled WGS sequence"/>
</dbReference>
<keyword evidence="4" id="KW-1185">Reference proteome</keyword>
<sequence length="217" mass="23319">MRAGVAALAAALLVSACGAETPDYQSIWTDSPTVATPTPETSTEQPVPFYEYLETLGVTGEPRPLDALDDVTVTLPVPAGWAVVDDPELRDVRLIRPAGAADHYPNVMVMAFRLWGNFDVGEAITRANADATMAKNFTKLGESFDDFDGFPSAMIEGSYDAPDGTRVHTYNRVVIPVTAGFDRYLIQFTASTLANQAVAQSDPIEETIKGFGVTVAR</sequence>
<protein>
    <submittedName>
        <fullName evidence="3">Lipoprotein lpqT</fullName>
    </submittedName>
</protein>
<reference evidence="3 4" key="1">
    <citation type="submission" date="2018-06" db="EMBL/GenBank/DDBJ databases">
        <authorList>
            <consortium name="Pathogen Informatics"/>
            <person name="Doyle S."/>
        </authorList>
    </citation>
    <scope>NUCLEOTIDE SEQUENCE [LARGE SCALE GENOMIC DNA]</scope>
    <source>
        <strain evidence="3 4">NCTC10821</strain>
    </source>
</reference>
<evidence type="ECO:0000256" key="2">
    <source>
        <dbReference type="SAM" id="SignalP"/>
    </source>
</evidence>
<dbReference type="OrthoDB" id="4749152at2"/>
<keyword evidence="3" id="KW-0449">Lipoprotein</keyword>
<proteinExistence type="predicted"/>